<name>A0A7K6E375_9PASS</name>
<dbReference type="AlphaFoldDB" id="A0A7K6E375"/>
<protein>
    <submittedName>
        <fullName evidence="1">HYDIN protein</fullName>
    </submittedName>
</protein>
<dbReference type="GO" id="GO:0003341">
    <property type="term" value="P:cilium movement"/>
    <property type="evidence" value="ECO:0007669"/>
    <property type="project" value="TreeGrafter"/>
</dbReference>
<evidence type="ECO:0000313" key="2">
    <source>
        <dbReference type="Proteomes" id="UP000575029"/>
    </source>
</evidence>
<comment type="caution">
    <text evidence="1">The sequence shown here is derived from an EMBL/GenBank/DDBJ whole genome shotgun (WGS) entry which is preliminary data.</text>
</comment>
<dbReference type="InterPro" id="IPR013783">
    <property type="entry name" value="Ig-like_fold"/>
</dbReference>
<dbReference type="InterPro" id="IPR033305">
    <property type="entry name" value="Hydin-like"/>
</dbReference>
<evidence type="ECO:0000313" key="1">
    <source>
        <dbReference type="EMBL" id="NWV33679.1"/>
    </source>
</evidence>
<dbReference type="PANTHER" id="PTHR23053">
    <property type="entry name" value="DLEC1 DELETED IN LUNG AND ESOPHAGEAL CANCER 1"/>
    <property type="match status" value="1"/>
</dbReference>
<dbReference type="Gene3D" id="2.60.40.10">
    <property type="entry name" value="Immunoglobulins"/>
    <property type="match status" value="1"/>
</dbReference>
<dbReference type="GO" id="GO:0005930">
    <property type="term" value="C:axoneme"/>
    <property type="evidence" value="ECO:0007669"/>
    <property type="project" value="TreeGrafter"/>
</dbReference>
<feature type="non-terminal residue" evidence="1">
    <location>
        <position position="1"/>
    </location>
</feature>
<sequence length="126" mass="13864">VRVSARAVYSKYSIEPASPIDFGSMIKGTRKTQMVMLENKGLLPFKFCAEHTPCWGAQGTAVRCCSLRHQPLLALFLQGQNSFGMFTVFPSSGSIAPWGQQKINVECLAGEEGTCEERLYINITGK</sequence>
<keyword evidence="2" id="KW-1185">Reference proteome</keyword>
<dbReference type="PANTHER" id="PTHR23053:SF0">
    <property type="entry name" value="HYDROCEPHALUS-INDUCING PROTEIN HOMOLOG"/>
    <property type="match status" value="1"/>
</dbReference>
<dbReference type="Proteomes" id="UP000575029">
    <property type="component" value="Unassembled WGS sequence"/>
</dbReference>
<feature type="non-terminal residue" evidence="1">
    <location>
        <position position="126"/>
    </location>
</feature>
<proteinExistence type="predicted"/>
<organism evidence="1 2">
    <name type="scientific">Grantiella picta</name>
    <dbReference type="NCBI Taxonomy" id="266360"/>
    <lineage>
        <taxon>Eukaryota</taxon>
        <taxon>Metazoa</taxon>
        <taxon>Chordata</taxon>
        <taxon>Craniata</taxon>
        <taxon>Vertebrata</taxon>
        <taxon>Euteleostomi</taxon>
        <taxon>Archelosauria</taxon>
        <taxon>Archosauria</taxon>
        <taxon>Dinosauria</taxon>
        <taxon>Saurischia</taxon>
        <taxon>Theropoda</taxon>
        <taxon>Coelurosauria</taxon>
        <taxon>Aves</taxon>
        <taxon>Neognathae</taxon>
        <taxon>Neoaves</taxon>
        <taxon>Telluraves</taxon>
        <taxon>Australaves</taxon>
        <taxon>Passeriformes</taxon>
        <taxon>Meliphagoidea</taxon>
        <taxon>Meliphagidae</taxon>
        <taxon>Grantiella</taxon>
    </lineage>
</organism>
<accession>A0A7K6E375</accession>
<dbReference type="GO" id="GO:1904158">
    <property type="term" value="P:axonemal central apparatus assembly"/>
    <property type="evidence" value="ECO:0007669"/>
    <property type="project" value="TreeGrafter"/>
</dbReference>
<dbReference type="EMBL" id="VZRM01002272">
    <property type="protein sequence ID" value="NWV33679.1"/>
    <property type="molecule type" value="Genomic_DNA"/>
</dbReference>
<gene>
    <name evidence="1" type="primary">Hydin_2</name>
    <name evidence="1" type="ORF">GRAPIC_R15301</name>
</gene>
<reference evidence="1 2" key="1">
    <citation type="submission" date="2019-09" db="EMBL/GenBank/DDBJ databases">
        <title>Bird 10,000 Genomes (B10K) Project - Family phase.</title>
        <authorList>
            <person name="Zhang G."/>
        </authorList>
    </citation>
    <scope>NUCLEOTIDE SEQUENCE [LARGE SCALE GENOMIC DNA]</scope>
    <source>
        <strain evidence="1">B10K-DU-029-50</strain>
        <tissue evidence="1">Heart</tissue>
    </source>
</reference>